<feature type="compositionally biased region" description="Basic and acidic residues" evidence="1">
    <location>
        <begin position="425"/>
        <end position="442"/>
    </location>
</feature>
<name>A0AAN6DLJ7_9EURO</name>
<evidence type="ECO:0000313" key="3">
    <source>
        <dbReference type="Proteomes" id="UP001203852"/>
    </source>
</evidence>
<evidence type="ECO:0008006" key="4">
    <source>
        <dbReference type="Google" id="ProtNLM"/>
    </source>
</evidence>
<sequence>MSDSSPVINVEGLAFQHSSPLSLRQEPLLRSPRASASHPLDPSQSYDYNFSTRDYQEEATDTEADGHDATSQEEDDLADDARRISGCSSISSFPASVIQHPPPSRQSQYGSPRTPTKRDSMESYTSPRFGDTDHAVASPRSAREYRSVFRHPSSVKALQMNDEVMSDTQSVLWHRREGSVMSSYSQRSLHSAHTSPTKRSSRSHRASSSKPSSNLRKEFPLVLLHCTLLPPTLLSQSTAHEDALIQELLPEEYKKRWITLHNKLVEDVEVRTRGILIPHPKEDYELLEERLLESLDLETPRIRHNHYYPSDANSADSGFESGSVTEEEVEIEGSKCPDCGRRVPPDTDSRKWELKVFAANGLMRAGAWEAAWQEMEKVDVEVKVWLPEEVRRDLEAKLALIDTSAPSELQDCDLNQEPYEPEIQNSRDREVYGDVNRHKSQSEIDGFAESPGQHPDPPQATPTKSVVEQDLTTLVLACIRRFRHDSKNLLIGFLSCLILFLALQGRETSVTGKASSYEPIPALSTEVATTTIFSTAIDFSTSTVTVPITQSSFAAPLLEVTASSISSLVGSVQQQLLGTTTTVATTTPAIQSALLVEEEGAGLSESVVGEDVTQG</sequence>
<reference evidence="2" key="1">
    <citation type="journal article" date="2022" name="bioRxiv">
        <title>Deciphering the potential niche of two novel black yeast fungi from a biological soil crust based on their genomes, phenotypes, and melanin regulation.</title>
        <authorList>
            <consortium name="DOE Joint Genome Institute"/>
            <person name="Carr E.C."/>
            <person name="Barton Q."/>
            <person name="Grambo S."/>
            <person name="Sullivan M."/>
            <person name="Renfro C.M."/>
            <person name="Kuo A."/>
            <person name="Pangilinan J."/>
            <person name="Lipzen A."/>
            <person name="Keymanesh K."/>
            <person name="Savage E."/>
            <person name="Barry K."/>
            <person name="Grigoriev I.V."/>
            <person name="Riekhof W.R."/>
            <person name="Harris S.S."/>
        </authorList>
    </citation>
    <scope>NUCLEOTIDE SEQUENCE</scope>
    <source>
        <strain evidence="2">JF 03-4F</strain>
    </source>
</reference>
<accession>A0AAN6DLJ7</accession>
<organism evidence="2 3">
    <name type="scientific">Exophiala viscosa</name>
    <dbReference type="NCBI Taxonomy" id="2486360"/>
    <lineage>
        <taxon>Eukaryota</taxon>
        <taxon>Fungi</taxon>
        <taxon>Dikarya</taxon>
        <taxon>Ascomycota</taxon>
        <taxon>Pezizomycotina</taxon>
        <taxon>Eurotiomycetes</taxon>
        <taxon>Chaetothyriomycetidae</taxon>
        <taxon>Chaetothyriales</taxon>
        <taxon>Herpotrichiellaceae</taxon>
        <taxon>Exophiala</taxon>
    </lineage>
</organism>
<proteinExistence type="predicted"/>
<gene>
    <name evidence="2" type="ORF">EDD36DRAFT_102317</name>
</gene>
<dbReference type="EMBL" id="MU404363">
    <property type="protein sequence ID" value="KAI1608531.1"/>
    <property type="molecule type" value="Genomic_DNA"/>
</dbReference>
<feature type="compositionally biased region" description="Polar residues" evidence="1">
    <location>
        <begin position="183"/>
        <end position="198"/>
    </location>
</feature>
<dbReference type="AlphaFoldDB" id="A0AAN6DLJ7"/>
<feature type="region of interest" description="Disordered" evidence="1">
    <location>
        <begin position="183"/>
        <end position="213"/>
    </location>
</feature>
<comment type="caution">
    <text evidence="2">The sequence shown here is derived from an EMBL/GenBank/DDBJ whole genome shotgun (WGS) entry which is preliminary data.</text>
</comment>
<evidence type="ECO:0000256" key="1">
    <source>
        <dbReference type="SAM" id="MobiDB-lite"/>
    </source>
</evidence>
<feature type="compositionally biased region" description="Polar residues" evidence="1">
    <location>
        <begin position="105"/>
        <end position="114"/>
    </location>
</feature>
<feature type="region of interest" description="Disordered" evidence="1">
    <location>
        <begin position="1"/>
        <end position="146"/>
    </location>
</feature>
<protein>
    <recommendedName>
        <fullName evidence="4">Flavoprotein oxygenase</fullName>
    </recommendedName>
</protein>
<dbReference type="Proteomes" id="UP001203852">
    <property type="component" value="Unassembled WGS sequence"/>
</dbReference>
<keyword evidence="3" id="KW-1185">Reference proteome</keyword>
<evidence type="ECO:0000313" key="2">
    <source>
        <dbReference type="EMBL" id="KAI1608531.1"/>
    </source>
</evidence>
<feature type="compositionally biased region" description="Polar residues" evidence="1">
    <location>
        <begin position="42"/>
        <end position="53"/>
    </location>
</feature>
<feature type="region of interest" description="Disordered" evidence="1">
    <location>
        <begin position="410"/>
        <end position="466"/>
    </location>
</feature>